<dbReference type="GO" id="GO:0007165">
    <property type="term" value="P:signal transduction"/>
    <property type="evidence" value="ECO:0007669"/>
    <property type="project" value="TreeGrafter"/>
</dbReference>
<keyword evidence="2" id="KW-0812">Transmembrane</keyword>
<feature type="transmembrane region" description="Helical" evidence="2">
    <location>
        <begin position="193"/>
        <end position="215"/>
    </location>
</feature>
<evidence type="ECO:0000313" key="3">
    <source>
        <dbReference type="EMBL" id="ORY34507.1"/>
    </source>
</evidence>
<feature type="transmembrane region" description="Helical" evidence="2">
    <location>
        <begin position="396"/>
        <end position="414"/>
    </location>
</feature>
<feature type="coiled-coil region" evidence="1">
    <location>
        <begin position="228"/>
        <end position="313"/>
    </location>
</feature>
<name>A0A1Y2BIW5_9FUNG</name>
<dbReference type="InterPro" id="IPR008075">
    <property type="entry name" value="LIMR"/>
</dbReference>
<dbReference type="STRING" id="1754190.A0A1Y2BIW5"/>
<feature type="transmembrane region" description="Helical" evidence="2">
    <location>
        <begin position="117"/>
        <end position="140"/>
    </location>
</feature>
<organism evidence="3 4">
    <name type="scientific">Neocallimastix californiae</name>
    <dbReference type="NCBI Taxonomy" id="1754190"/>
    <lineage>
        <taxon>Eukaryota</taxon>
        <taxon>Fungi</taxon>
        <taxon>Fungi incertae sedis</taxon>
        <taxon>Chytridiomycota</taxon>
        <taxon>Chytridiomycota incertae sedis</taxon>
        <taxon>Neocallimastigomycetes</taxon>
        <taxon>Neocallimastigales</taxon>
        <taxon>Neocallimastigaceae</taxon>
        <taxon>Neocallimastix</taxon>
    </lineage>
</organism>
<feature type="transmembrane region" description="Helical" evidence="2">
    <location>
        <begin position="75"/>
        <end position="97"/>
    </location>
</feature>
<protein>
    <recommendedName>
        <fullName evidence="5">Transmembrane protein</fullName>
    </recommendedName>
</protein>
<dbReference type="PANTHER" id="PTHR12625:SF0">
    <property type="entry name" value="PROTEIN LILIPOD"/>
    <property type="match status" value="1"/>
</dbReference>
<feature type="transmembrane region" description="Helical" evidence="2">
    <location>
        <begin position="462"/>
        <end position="483"/>
    </location>
</feature>
<dbReference type="GO" id="GO:0005886">
    <property type="term" value="C:plasma membrane"/>
    <property type="evidence" value="ECO:0007669"/>
    <property type="project" value="TreeGrafter"/>
</dbReference>
<keyword evidence="2" id="KW-1133">Transmembrane helix</keyword>
<feature type="transmembrane region" description="Helical" evidence="2">
    <location>
        <begin position="546"/>
        <end position="568"/>
    </location>
</feature>
<dbReference type="PANTHER" id="PTHR12625">
    <property type="entry name" value="LIPOCALIN-1 INTERACTING MEMBRANE RECEPTOR LIMR"/>
    <property type="match status" value="1"/>
</dbReference>
<feature type="transmembrane region" description="Helical" evidence="2">
    <location>
        <begin position="495"/>
        <end position="517"/>
    </location>
</feature>
<keyword evidence="4" id="KW-1185">Reference proteome</keyword>
<dbReference type="Proteomes" id="UP000193920">
    <property type="component" value="Unassembled WGS sequence"/>
</dbReference>
<proteinExistence type="predicted"/>
<keyword evidence="1" id="KW-0175">Coiled coil</keyword>
<evidence type="ECO:0000313" key="4">
    <source>
        <dbReference type="Proteomes" id="UP000193920"/>
    </source>
</evidence>
<sequence length="569" mass="66577">MFNFILKLFRKPEKTTQPEPDIIDFFEEPFFDNSTEHFLDIIRVFVVITVQQFIFILISKLILNKIWKKKERTSLILSVFCIWGMSSSLSLIFWFPLSVFFQYYFVQQWIISYFSCLWRWMFYNSMVTLYGLMPAAYLISETATMVGTLNKFKEVTMVLTLVYILIVGLVYIFQSYFNLHINTIRQYFSIVNAIPTIICSWVCVIAIPCGITSLFKKIKSIPVSINHNQEIENQMNEIGFEIDRLTVQLQQKNIQEEKLIEEQNDLDMKLTDPGNIERRKECIRELKKTKEEKNFLNKNMADLIRNQVKLKKQLGSSPFLRLIIFMITFVASTFIYLGLFARISWQAIEGLDDYIGASEWISNSVKSILNLVGLTDARMVKFHIVNLLGVIQTKKVFAFLIYLFLAYWFLIFLLSRVSERTAISRILGNIFPILIFACVIPVISKTFGIHSRSFTMLMLTQLIYTCLILFLMSVILLGFYEYLCPKLLPRKGKTTTMVILANVMLLIIISYTTLFFIKAINIIDIDPKILHHFLEFSTQTTKAVQLYYTLYKFIVSIFFIYPIMTILLV</sequence>
<comment type="caution">
    <text evidence="3">The sequence shown here is derived from an EMBL/GenBank/DDBJ whole genome shotgun (WGS) entry which is preliminary data.</text>
</comment>
<keyword evidence="2" id="KW-0472">Membrane</keyword>
<feature type="transmembrane region" description="Helical" evidence="2">
    <location>
        <begin position="41"/>
        <end position="63"/>
    </location>
</feature>
<evidence type="ECO:0008006" key="5">
    <source>
        <dbReference type="Google" id="ProtNLM"/>
    </source>
</evidence>
<dbReference type="AlphaFoldDB" id="A0A1Y2BIW5"/>
<dbReference type="OrthoDB" id="5596951at2759"/>
<evidence type="ECO:0000256" key="1">
    <source>
        <dbReference type="SAM" id="Coils"/>
    </source>
</evidence>
<dbReference type="EMBL" id="MCOG01000154">
    <property type="protein sequence ID" value="ORY34507.1"/>
    <property type="molecule type" value="Genomic_DNA"/>
</dbReference>
<reference evidence="3 4" key="1">
    <citation type="submission" date="2016-08" db="EMBL/GenBank/DDBJ databases">
        <title>A Parts List for Fungal Cellulosomes Revealed by Comparative Genomics.</title>
        <authorList>
            <consortium name="DOE Joint Genome Institute"/>
            <person name="Haitjema C.H."/>
            <person name="Gilmore S.P."/>
            <person name="Henske J.K."/>
            <person name="Solomon K.V."/>
            <person name="De Groot R."/>
            <person name="Kuo A."/>
            <person name="Mondo S.J."/>
            <person name="Salamov A.A."/>
            <person name="Labutti K."/>
            <person name="Zhao Z."/>
            <person name="Chiniquy J."/>
            <person name="Barry K."/>
            <person name="Brewer H.M."/>
            <person name="Purvine S.O."/>
            <person name="Wright A.T."/>
            <person name="Boxma B."/>
            <person name="Van Alen T."/>
            <person name="Hackstein J.H."/>
            <person name="Baker S.E."/>
            <person name="Grigoriev I.V."/>
            <person name="O'Malley M.A."/>
        </authorList>
    </citation>
    <scope>NUCLEOTIDE SEQUENCE [LARGE SCALE GENOMIC DNA]</scope>
    <source>
        <strain evidence="3 4">G1</strain>
    </source>
</reference>
<feature type="transmembrane region" description="Helical" evidence="2">
    <location>
        <begin position="426"/>
        <end position="450"/>
    </location>
</feature>
<accession>A0A1Y2BIW5</accession>
<dbReference type="PRINTS" id="PR01692">
    <property type="entry name" value="LIPOCALINIMR"/>
</dbReference>
<evidence type="ECO:0000256" key="2">
    <source>
        <dbReference type="SAM" id="Phobius"/>
    </source>
</evidence>
<gene>
    <name evidence="3" type="ORF">LY90DRAFT_673221</name>
</gene>
<dbReference type="GO" id="GO:0004888">
    <property type="term" value="F:transmembrane signaling receptor activity"/>
    <property type="evidence" value="ECO:0007669"/>
    <property type="project" value="TreeGrafter"/>
</dbReference>
<feature type="transmembrane region" description="Helical" evidence="2">
    <location>
        <begin position="152"/>
        <end position="173"/>
    </location>
</feature>
<feature type="transmembrane region" description="Helical" evidence="2">
    <location>
        <begin position="319"/>
        <end position="341"/>
    </location>
</feature>